<keyword evidence="13" id="KW-1185">Reference proteome</keyword>
<sequence>MTVYHLENPIINNDWGCPKTMVELYGYQNPDNRPLAELWMGAHPKAVSFVNLNNKQQMPLSELIANEPVAVLGPKCANKFTNELSFLFKVLSADSPLSIQSHPNKAQAIAGWEKENIKKIPLSAPHRNYKDKNHKPELVYAITEFHALNGFRQYSQIIELFDLIKGPKLGLLINKLADSLNSDGLKNFYEALMTHPEPGELVYEAIHNIEIRFNKNEDSKEFQRLWQLAIELNTEYPGDIGVLSPFLINHIILQPGEAMYLSAGTLHAYLKGTSLEIMANSDNVLRGGLTHKHIDINELLHTTVFKPIDHNNLKIACTSLNEYEQCFCTDVEDFQLSIVSLENNSSKLSCKVHSAEILFVIEGEVAVIAGNNKSLTLKAGQSCFVSAQSKAYHLKGKGQVARASTPN</sequence>
<dbReference type="PROSITE" id="PS00965">
    <property type="entry name" value="PMI_I_1"/>
    <property type="match status" value="1"/>
</dbReference>
<comment type="caution">
    <text evidence="12">The sequence shown here is derived from an EMBL/GenBank/DDBJ whole genome shotgun (WGS) entry which is preliminary data.</text>
</comment>
<dbReference type="InterPro" id="IPR046457">
    <property type="entry name" value="PMI_typeI_cat"/>
</dbReference>
<evidence type="ECO:0000256" key="7">
    <source>
        <dbReference type="ARBA" id="ARBA00023235"/>
    </source>
</evidence>
<evidence type="ECO:0000259" key="11">
    <source>
        <dbReference type="Pfam" id="PF21621"/>
    </source>
</evidence>
<protein>
    <recommendedName>
        <fullName evidence="4">mannose-6-phosphate isomerase</fullName>
        <ecNumber evidence="4">5.3.1.8</ecNumber>
    </recommendedName>
    <alternativeName>
        <fullName evidence="8">Phosphohexomutase</fullName>
    </alternativeName>
    <alternativeName>
        <fullName evidence="9">Phosphomannose isomerase</fullName>
    </alternativeName>
</protein>
<gene>
    <name evidence="12" type="ORF">PAT01_32210</name>
</gene>
<feature type="domain" description="Phosphomannose isomerase type I catalytic" evidence="10">
    <location>
        <begin position="4"/>
        <end position="153"/>
    </location>
</feature>
<name>A0ABQ0UHK4_PSEAF</name>
<proteinExistence type="inferred from homology"/>
<reference evidence="12 13" key="1">
    <citation type="submission" date="2019-07" db="EMBL/GenBank/DDBJ databases">
        <title>Whole genome shotgun sequence of Pseudoalteromonas atlantica NBRC 103033.</title>
        <authorList>
            <person name="Hosoyama A."/>
            <person name="Uohara A."/>
            <person name="Ohji S."/>
            <person name="Ichikawa N."/>
        </authorList>
    </citation>
    <scope>NUCLEOTIDE SEQUENCE [LARGE SCALE GENOMIC DNA]</scope>
    <source>
        <strain evidence="12 13">NBRC 103033</strain>
    </source>
</reference>
<feature type="domain" description="Mannose-6-phosphate isomerase cupin" evidence="11">
    <location>
        <begin position="326"/>
        <end position="403"/>
    </location>
</feature>
<evidence type="ECO:0000256" key="9">
    <source>
        <dbReference type="ARBA" id="ARBA00030762"/>
    </source>
</evidence>
<dbReference type="GO" id="GO:0016853">
    <property type="term" value="F:isomerase activity"/>
    <property type="evidence" value="ECO:0007669"/>
    <property type="project" value="UniProtKB-KW"/>
</dbReference>
<dbReference type="PRINTS" id="PR00714">
    <property type="entry name" value="MAN6PISMRASE"/>
</dbReference>
<dbReference type="PIRSF" id="PIRSF001480">
    <property type="entry name" value="Mannose-6-phosphate_isomerase"/>
    <property type="match status" value="1"/>
</dbReference>
<dbReference type="RefSeq" id="WP_154945816.1">
    <property type="nucleotide sequence ID" value="NZ_BJUT01000048.1"/>
</dbReference>
<evidence type="ECO:0000256" key="5">
    <source>
        <dbReference type="ARBA" id="ARBA00022723"/>
    </source>
</evidence>
<evidence type="ECO:0000256" key="2">
    <source>
        <dbReference type="ARBA" id="ARBA00001947"/>
    </source>
</evidence>
<organism evidence="12 13">
    <name type="scientific">Pseudoalteromonas atlantica</name>
    <name type="common">Alteromonas atlantica</name>
    <dbReference type="NCBI Taxonomy" id="288"/>
    <lineage>
        <taxon>Bacteria</taxon>
        <taxon>Pseudomonadati</taxon>
        <taxon>Pseudomonadota</taxon>
        <taxon>Gammaproteobacteria</taxon>
        <taxon>Alteromonadales</taxon>
        <taxon>Pseudoalteromonadaceae</taxon>
        <taxon>Pseudoalteromonas</taxon>
    </lineage>
</organism>
<evidence type="ECO:0000259" key="10">
    <source>
        <dbReference type="Pfam" id="PF20511"/>
    </source>
</evidence>
<dbReference type="PANTHER" id="PTHR10309">
    <property type="entry name" value="MANNOSE-6-PHOSPHATE ISOMERASE"/>
    <property type="match status" value="1"/>
</dbReference>
<dbReference type="InterPro" id="IPR001250">
    <property type="entry name" value="Man6P_Isoase-1"/>
</dbReference>
<accession>A0ABQ0UHK4</accession>
<comment type="catalytic activity">
    <reaction evidence="1">
        <text>D-mannose 6-phosphate = D-fructose 6-phosphate</text>
        <dbReference type="Rhea" id="RHEA:12356"/>
        <dbReference type="ChEBI" id="CHEBI:58735"/>
        <dbReference type="ChEBI" id="CHEBI:61527"/>
        <dbReference type="EC" id="5.3.1.8"/>
    </reaction>
</comment>
<dbReference type="PANTHER" id="PTHR10309:SF0">
    <property type="entry name" value="MANNOSE-6-PHOSPHATE ISOMERASE"/>
    <property type="match status" value="1"/>
</dbReference>
<comment type="cofactor">
    <cofactor evidence="2">
        <name>Zn(2+)</name>
        <dbReference type="ChEBI" id="CHEBI:29105"/>
    </cofactor>
</comment>
<evidence type="ECO:0000256" key="1">
    <source>
        <dbReference type="ARBA" id="ARBA00000757"/>
    </source>
</evidence>
<dbReference type="InterPro" id="IPR016305">
    <property type="entry name" value="Mannose-6-P_Isomerase"/>
</dbReference>
<dbReference type="CDD" id="cd07011">
    <property type="entry name" value="cupin_PMI_type_I_N"/>
    <property type="match status" value="1"/>
</dbReference>
<dbReference type="EMBL" id="BJUT01000048">
    <property type="protein sequence ID" value="GEK77917.1"/>
    <property type="molecule type" value="Genomic_DNA"/>
</dbReference>
<evidence type="ECO:0000256" key="3">
    <source>
        <dbReference type="ARBA" id="ARBA00010772"/>
    </source>
</evidence>
<dbReference type="Proteomes" id="UP000321189">
    <property type="component" value="Unassembled WGS sequence"/>
</dbReference>
<evidence type="ECO:0000313" key="13">
    <source>
        <dbReference type="Proteomes" id="UP000321189"/>
    </source>
</evidence>
<keyword evidence="7 12" id="KW-0413">Isomerase</keyword>
<dbReference type="NCBIfam" id="TIGR00218">
    <property type="entry name" value="manA"/>
    <property type="match status" value="1"/>
</dbReference>
<evidence type="ECO:0000256" key="8">
    <source>
        <dbReference type="ARBA" id="ARBA00029741"/>
    </source>
</evidence>
<dbReference type="InterPro" id="IPR014710">
    <property type="entry name" value="RmlC-like_jellyroll"/>
</dbReference>
<dbReference type="InterPro" id="IPR011051">
    <property type="entry name" value="RmlC_Cupin_sf"/>
</dbReference>
<dbReference type="SUPFAM" id="SSF51182">
    <property type="entry name" value="RmlC-like cupins"/>
    <property type="match status" value="1"/>
</dbReference>
<dbReference type="Gene3D" id="1.10.441.10">
    <property type="entry name" value="Phosphomannose Isomerase, domain 2"/>
    <property type="match status" value="1"/>
</dbReference>
<dbReference type="Pfam" id="PF20511">
    <property type="entry name" value="PMI_typeI_cat"/>
    <property type="match status" value="1"/>
</dbReference>
<dbReference type="InterPro" id="IPR049071">
    <property type="entry name" value="MPI_cupin_dom"/>
</dbReference>
<dbReference type="Pfam" id="PF21621">
    <property type="entry name" value="MPI_cupin_dom"/>
    <property type="match status" value="1"/>
</dbReference>
<evidence type="ECO:0000256" key="6">
    <source>
        <dbReference type="ARBA" id="ARBA00022833"/>
    </source>
</evidence>
<evidence type="ECO:0000256" key="4">
    <source>
        <dbReference type="ARBA" id="ARBA00011956"/>
    </source>
</evidence>
<keyword evidence="5" id="KW-0479">Metal-binding</keyword>
<dbReference type="EC" id="5.3.1.8" evidence="4"/>
<keyword evidence="6" id="KW-0862">Zinc</keyword>
<dbReference type="InterPro" id="IPR018050">
    <property type="entry name" value="Pmannose_isomerase-type1_CS"/>
</dbReference>
<dbReference type="Gene3D" id="2.60.120.10">
    <property type="entry name" value="Jelly Rolls"/>
    <property type="match status" value="2"/>
</dbReference>
<evidence type="ECO:0000313" key="12">
    <source>
        <dbReference type="EMBL" id="GEK77917.1"/>
    </source>
</evidence>
<comment type="similarity">
    <text evidence="3">Belongs to the mannose-6-phosphate isomerase type 1 family.</text>
</comment>